<dbReference type="EMBL" id="SWMU01000002">
    <property type="protein sequence ID" value="TKS56426.1"/>
    <property type="molecule type" value="Genomic_DNA"/>
</dbReference>
<reference evidence="2 3" key="1">
    <citation type="submission" date="2019-04" db="EMBL/GenBank/DDBJ databases">
        <title>Psychroflexus halotolerans sp. nov., isolated from a marine solar saltern.</title>
        <authorList>
            <person name="Feng X."/>
        </authorList>
    </citation>
    <scope>NUCLEOTIDE SEQUENCE [LARGE SCALE GENOMIC DNA]</scope>
    <source>
        <strain evidence="2 3">WDS2C27</strain>
    </source>
</reference>
<feature type="domain" description="Outer membrane protein beta-barrel" evidence="1">
    <location>
        <begin position="19"/>
        <end position="158"/>
    </location>
</feature>
<evidence type="ECO:0000313" key="2">
    <source>
        <dbReference type="EMBL" id="TKS56426.1"/>
    </source>
</evidence>
<gene>
    <name evidence="2" type="ORF">FCN74_05115</name>
</gene>
<accession>A0A4U5TQU0</accession>
<dbReference type="InterPro" id="IPR011250">
    <property type="entry name" value="OMP/PagP_B-barrel"/>
</dbReference>
<sequence>MKNLKLLIVILITAQLGYAQEIDFGAKLGVNFATLNDATEASNKTGFVGGAFLSAKFTKIGLQAELLYSQQGAEIDATEFDLNYVNIPVLFKFYLIGGLNVQAGPQFGFLIDDNLEDSVRSGVEAETFDLSGAAGLGFDLPAGLRADARYVFGLTDTIDGGDGKNGVFMLSLGYSFL</sequence>
<dbReference type="RefSeq" id="WP_138931528.1">
    <property type="nucleotide sequence ID" value="NZ_SWMU01000002.1"/>
</dbReference>
<dbReference type="Pfam" id="PF13568">
    <property type="entry name" value="OMP_b-brl_2"/>
    <property type="match status" value="1"/>
</dbReference>
<dbReference type="InterPro" id="IPR025665">
    <property type="entry name" value="Beta-barrel_OMP_2"/>
</dbReference>
<dbReference type="AlphaFoldDB" id="A0A4U5TQU0"/>
<dbReference type="Proteomes" id="UP000306552">
    <property type="component" value="Unassembled WGS sequence"/>
</dbReference>
<name>A0A4U5TQU0_9FLAO</name>
<proteinExistence type="predicted"/>
<dbReference type="SUPFAM" id="SSF56925">
    <property type="entry name" value="OMPA-like"/>
    <property type="match status" value="1"/>
</dbReference>
<evidence type="ECO:0000313" key="3">
    <source>
        <dbReference type="Proteomes" id="UP000306552"/>
    </source>
</evidence>
<keyword evidence="3" id="KW-1185">Reference proteome</keyword>
<dbReference type="OrthoDB" id="947434at2"/>
<protein>
    <submittedName>
        <fullName evidence="2">PorT family protein</fullName>
    </submittedName>
</protein>
<comment type="caution">
    <text evidence="2">The sequence shown here is derived from an EMBL/GenBank/DDBJ whole genome shotgun (WGS) entry which is preliminary data.</text>
</comment>
<evidence type="ECO:0000259" key="1">
    <source>
        <dbReference type="Pfam" id="PF13568"/>
    </source>
</evidence>
<organism evidence="2 3">
    <name type="scientific">Mesohalobacter halotolerans</name>
    <dbReference type="NCBI Taxonomy" id="1883405"/>
    <lineage>
        <taxon>Bacteria</taxon>
        <taxon>Pseudomonadati</taxon>
        <taxon>Bacteroidota</taxon>
        <taxon>Flavobacteriia</taxon>
        <taxon>Flavobacteriales</taxon>
        <taxon>Flavobacteriaceae</taxon>
        <taxon>Mesohalobacter</taxon>
    </lineage>
</organism>